<dbReference type="Gene3D" id="2.60.120.40">
    <property type="match status" value="1"/>
</dbReference>
<evidence type="ECO:0000259" key="6">
    <source>
        <dbReference type="PROSITE" id="PS50871"/>
    </source>
</evidence>
<evidence type="ECO:0000313" key="7">
    <source>
        <dbReference type="EMBL" id="WAR31323.1"/>
    </source>
</evidence>
<dbReference type="Proteomes" id="UP001164746">
    <property type="component" value="Chromosome 17"/>
</dbReference>
<dbReference type="SUPFAM" id="SSF49842">
    <property type="entry name" value="TNF-like"/>
    <property type="match status" value="1"/>
</dbReference>
<dbReference type="Pfam" id="PF00386">
    <property type="entry name" value="C1q"/>
    <property type="match status" value="1"/>
</dbReference>
<evidence type="ECO:0000256" key="5">
    <source>
        <dbReference type="SAM" id="SignalP"/>
    </source>
</evidence>
<evidence type="ECO:0000313" key="8">
    <source>
        <dbReference type="Proteomes" id="UP001164746"/>
    </source>
</evidence>
<dbReference type="SUPFAM" id="SSF57997">
    <property type="entry name" value="Tropomyosin"/>
    <property type="match status" value="1"/>
</dbReference>
<evidence type="ECO:0000256" key="4">
    <source>
        <dbReference type="SAM" id="Coils"/>
    </source>
</evidence>
<reference evidence="7" key="1">
    <citation type="submission" date="2022-11" db="EMBL/GenBank/DDBJ databases">
        <title>Centuries of genome instability and evolution in soft-shell clam transmissible cancer (bioRxiv).</title>
        <authorList>
            <person name="Hart S.F.M."/>
            <person name="Yonemitsu M.A."/>
            <person name="Giersch R.M."/>
            <person name="Beal B.F."/>
            <person name="Arriagada G."/>
            <person name="Davis B.W."/>
            <person name="Ostrander E.A."/>
            <person name="Goff S.P."/>
            <person name="Metzger M.J."/>
        </authorList>
    </citation>
    <scope>NUCLEOTIDE SEQUENCE</scope>
    <source>
        <strain evidence="7">MELC-2E11</strain>
        <tissue evidence="7">Siphon/mantle</tissue>
    </source>
</reference>
<evidence type="ECO:0000256" key="3">
    <source>
        <dbReference type="ARBA" id="ARBA00022729"/>
    </source>
</evidence>
<evidence type="ECO:0000256" key="1">
    <source>
        <dbReference type="ARBA" id="ARBA00004613"/>
    </source>
</evidence>
<feature type="coiled-coil region" evidence="4">
    <location>
        <begin position="71"/>
        <end position="158"/>
    </location>
</feature>
<keyword evidence="8" id="KW-1185">Reference proteome</keyword>
<dbReference type="PROSITE" id="PS50871">
    <property type="entry name" value="C1Q"/>
    <property type="match status" value="1"/>
</dbReference>
<dbReference type="EMBL" id="CP111028">
    <property type="protein sequence ID" value="WAR31323.1"/>
    <property type="molecule type" value="Genomic_DNA"/>
</dbReference>
<dbReference type="SMART" id="SM00110">
    <property type="entry name" value="C1Q"/>
    <property type="match status" value="1"/>
</dbReference>
<proteinExistence type="predicted"/>
<feature type="chain" id="PRO_5045386840" evidence="5">
    <location>
        <begin position="23"/>
        <end position="320"/>
    </location>
</feature>
<accession>A0ABY7GA70</accession>
<protein>
    <submittedName>
        <fullName evidence="7">C1QL4-like protein</fullName>
    </submittedName>
</protein>
<name>A0ABY7GA70_MYAAR</name>
<evidence type="ECO:0000256" key="2">
    <source>
        <dbReference type="ARBA" id="ARBA00022525"/>
    </source>
</evidence>
<dbReference type="PANTHER" id="PTHR22923">
    <property type="entry name" value="CEREBELLIN-RELATED"/>
    <property type="match status" value="1"/>
</dbReference>
<feature type="signal peptide" evidence="5">
    <location>
        <begin position="1"/>
        <end position="22"/>
    </location>
</feature>
<dbReference type="PANTHER" id="PTHR22923:SF116">
    <property type="entry name" value="C1Q DOMAIN-CONTAINING PROTEIN"/>
    <property type="match status" value="1"/>
</dbReference>
<gene>
    <name evidence="7" type="ORF">MAR_033865</name>
</gene>
<dbReference type="InterPro" id="IPR001073">
    <property type="entry name" value="C1q_dom"/>
</dbReference>
<dbReference type="Gene3D" id="1.20.5.340">
    <property type="match status" value="1"/>
</dbReference>
<organism evidence="7 8">
    <name type="scientific">Mya arenaria</name>
    <name type="common">Soft-shell clam</name>
    <dbReference type="NCBI Taxonomy" id="6604"/>
    <lineage>
        <taxon>Eukaryota</taxon>
        <taxon>Metazoa</taxon>
        <taxon>Spiralia</taxon>
        <taxon>Lophotrochozoa</taxon>
        <taxon>Mollusca</taxon>
        <taxon>Bivalvia</taxon>
        <taxon>Autobranchia</taxon>
        <taxon>Heteroconchia</taxon>
        <taxon>Euheterodonta</taxon>
        <taxon>Imparidentia</taxon>
        <taxon>Neoheterodontei</taxon>
        <taxon>Myida</taxon>
        <taxon>Myoidea</taxon>
        <taxon>Myidae</taxon>
        <taxon>Mya</taxon>
    </lineage>
</organism>
<sequence>MYFSKHIRELIVIVLVIESSLCDMNEPRCYSRFDYEEKMLEKMVRTEIKMEELLGKLDALGKRQMHVETEVDSSVEDIHALEKRLTHAETEVDTSVKDSQVLKKRLTQLETELDNSTKEIHGLEKKHDIEKEKSVKAIHDLEERYNSLQTDLKKNENTTKSYFDVREKSLEVFDQRLDAISKNITEGMHQSPVAFFAILSTDLRTTSSFQTLVFTKVVTDVGGGYNPGTGVFTTPVDGLYVFSTSVMVNLSTSTTFAHIRIDKNGGKVAYLYANDSDGDFETVSGTIILSLKVGDNVKMLCDQSGRTIHEFSIFSGFRLE</sequence>
<dbReference type="InterPro" id="IPR008983">
    <property type="entry name" value="Tumour_necrosis_fac-like_dom"/>
</dbReference>
<keyword evidence="2" id="KW-0964">Secreted</keyword>
<dbReference type="InterPro" id="IPR050822">
    <property type="entry name" value="Cerebellin_Synaptic_Org"/>
</dbReference>
<comment type="subcellular location">
    <subcellularLocation>
        <location evidence="1">Secreted</location>
    </subcellularLocation>
</comment>
<keyword evidence="3 5" id="KW-0732">Signal</keyword>
<dbReference type="PRINTS" id="PR00007">
    <property type="entry name" value="COMPLEMNTC1Q"/>
</dbReference>
<feature type="domain" description="C1q" evidence="6">
    <location>
        <begin position="188"/>
        <end position="320"/>
    </location>
</feature>
<keyword evidence="4" id="KW-0175">Coiled coil</keyword>